<comment type="caution">
    <text evidence="3">The sequence shown here is derived from an EMBL/GenBank/DDBJ whole genome shotgun (WGS) entry which is preliminary data.</text>
</comment>
<evidence type="ECO:0000259" key="2">
    <source>
        <dbReference type="PROSITE" id="PS50887"/>
    </source>
</evidence>
<dbReference type="NCBIfam" id="TIGR00254">
    <property type="entry name" value="GGDEF"/>
    <property type="match status" value="1"/>
</dbReference>
<dbReference type="PANTHER" id="PTHR45138:SF9">
    <property type="entry name" value="DIGUANYLATE CYCLASE DGCM-RELATED"/>
    <property type="match status" value="1"/>
</dbReference>
<sequence>MKYAMLFILLIVIIIVAIYQLFIYKLKKDYNLKLLRLESKLADVKSTNILRELLEISYEKESIGKASKKIIYILLNNFDINFCTVFLNTGNKLTACASNAGSKDIMKELGDYVNNLSETVMGVGGKKLYTECGTLSYNTAADRDINFSFFIPLKVNGNMIGALLIENVNYDDRNNDMGVEFFKVVIDTISITLQNLIYYDKIVHMATRDALTKMYNRRQMEKVLTEYMAEEKVFSVAMMDIDHFKKFNDTYGHAFGDLVLIEVSKFMKKQVTGYGEVFRYGGEEFLICFNNLNSEQAFEKLDNIRKGIEALTITNENNVSSHVTASFGIAEYPKNKAKDTTILKEFADQALYYSKEHGRNQVTIYNDIS</sequence>
<dbReference type="Proteomes" id="UP000076603">
    <property type="component" value="Unassembled WGS sequence"/>
</dbReference>
<reference evidence="3 4" key="1">
    <citation type="submission" date="2016-04" db="EMBL/GenBank/DDBJ databases">
        <title>Genome sequence of Clostridium magnum DSM 2767.</title>
        <authorList>
            <person name="Poehlein A."/>
            <person name="Uhlig R."/>
            <person name="Fischer R."/>
            <person name="Bahl H."/>
            <person name="Daniel R."/>
        </authorList>
    </citation>
    <scope>NUCLEOTIDE SEQUENCE [LARGE SCALE GENOMIC DNA]</scope>
    <source>
        <strain evidence="3 4">DSM 2767</strain>
    </source>
</reference>
<dbReference type="EC" id="2.7.7.65" evidence="3"/>
<dbReference type="PROSITE" id="PS50887">
    <property type="entry name" value="GGDEF"/>
    <property type="match status" value="1"/>
</dbReference>
<dbReference type="STRING" id="1121326.CLMAG_27030"/>
<dbReference type="Gene3D" id="3.30.70.270">
    <property type="match status" value="1"/>
</dbReference>
<keyword evidence="3" id="KW-0548">Nucleotidyltransferase</keyword>
<dbReference type="OrthoDB" id="9805474at2"/>
<protein>
    <submittedName>
        <fullName evidence="3">Putative diguanylate cyclase YcdT</fullName>
        <ecNumber evidence="3">2.7.7.65</ecNumber>
    </submittedName>
</protein>
<dbReference type="InterPro" id="IPR000160">
    <property type="entry name" value="GGDEF_dom"/>
</dbReference>
<keyword evidence="1" id="KW-1133">Transmembrane helix</keyword>
<dbReference type="RefSeq" id="WP_066622684.1">
    <property type="nucleotide sequence ID" value="NZ_FQXL01000025.1"/>
</dbReference>
<feature type="transmembrane region" description="Helical" evidence="1">
    <location>
        <begin position="6"/>
        <end position="26"/>
    </location>
</feature>
<keyword evidence="1" id="KW-0472">Membrane</keyword>
<dbReference type="GO" id="GO:0005886">
    <property type="term" value="C:plasma membrane"/>
    <property type="evidence" value="ECO:0007669"/>
    <property type="project" value="TreeGrafter"/>
</dbReference>
<dbReference type="CDD" id="cd01949">
    <property type="entry name" value="GGDEF"/>
    <property type="match status" value="1"/>
</dbReference>
<organism evidence="3 4">
    <name type="scientific">Clostridium magnum DSM 2767</name>
    <dbReference type="NCBI Taxonomy" id="1121326"/>
    <lineage>
        <taxon>Bacteria</taxon>
        <taxon>Bacillati</taxon>
        <taxon>Bacillota</taxon>
        <taxon>Clostridia</taxon>
        <taxon>Eubacteriales</taxon>
        <taxon>Clostridiaceae</taxon>
        <taxon>Clostridium</taxon>
    </lineage>
</organism>
<dbReference type="FunFam" id="3.30.70.270:FF:000001">
    <property type="entry name" value="Diguanylate cyclase domain protein"/>
    <property type="match status" value="1"/>
</dbReference>
<dbReference type="PATRIC" id="fig|1121326.3.peg.2715"/>
<dbReference type="EMBL" id="LWAE01000002">
    <property type="protein sequence ID" value="KZL92889.1"/>
    <property type="molecule type" value="Genomic_DNA"/>
</dbReference>
<keyword evidence="3" id="KW-0808">Transferase</keyword>
<dbReference type="GO" id="GO:0052621">
    <property type="term" value="F:diguanylate cyclase activity"/>
    <property type="evidence" value="ECO:0007669"/>
    <property type="project" value="UniProtKB-EC"/>
</dbReference>
<dbReference type="PANTHER" id="PTHR45138">
    <property type="entry name" value="REGULATORY COMPONENTS OF SENSORY TRANSDUCTION SYSTEM"/>
    <property type="match status" value="1"/>
</dbReference>
<dbReference type="AlphaFoldDB" id="A0A161Y447"/>
<dbReference type="InterPro" id="IPR043128">
    <property type="entry name" value="Rev_trsase/Diguanyl_cyclase"/>
</dbReference>
<dbReference type="GO" id="GO:0043709">
    <property type="term" value="P:cell adhesion involved in single-species biofilm formation"/>
    <property type="evidence" value="ECO:0007669"/>
    <property type="project" value="TreeGrafter"/>
</dbReference>
<dbReference type="SUPFAM" id="SSF55073">
    <property type="entry name" value="Nucleotide cyclase"/>
    <property type="match status" value="1"/>
</dbReference>
<dbReference type="SUPFAM" id="SSF55781">
    <property type="entry name" value="GAF domain-like"/>
    <property type="match status" value="1"/>
</dbReference>
<evidence type="ECO:0000256" key="1">
    <source>
        <dbReference type="SAM" id="Phobius"/>
    </source>
</evidence>
<gene>
    <name evidence="3" type="primary">ycdT_1</name>
    <name evidence="3" type="ORF">CLMAG_27030</name>
</gene>
<dbReference type="SMART" id="SM00267">
    <property type="entry name" value="GGDEF"/>
    <property type="match status" value="1"/>
</dbReference>
<feature type="domain" description="GGDEF" evidence="2">
    <location>
        <begin position="232"/>
        <end position="367"/>
    </location>
</feature>
<keyword evidence="4" id="KW-1185">Reference proteome</keyword>
<dbReference type="InterPro" id="IPR029787">
    <property type="entry name" value="Nucleotide_cyclase"/>
</dbReference>
<accession>A0A161Y447</accession>
<keyword evidence="1" id="KW-0812">Transmembrane</keyword>
<evidence type="ECO:0000313" key="3">
    <source>
        <dbReference type="EMBL" id="KZL92889.1"/>
    </source>
</evidence>
<dbReference type="InterPro" id="IPR050469">
    <property type="entry name" value="Diguanylate_Cyclase"/>
</dbReference>
<proteinExistence type="predicted"/>
<dbReference type="Pfam" id="PF00990">
    <property type="entry name" value="GGDEF"/>
    <property type="match status" value="1"/>
</dbReference>
<evidence type="ECO:0000313" key="4">
    <source>
        <dbReference type="Proteomes" id="UP000076603"/>
    </source>
</evidence>
<name>A0A161Y447_9CLOT</name>
<dbReference type="GO" id="GO:1902201">
    <property type="term" value="P:negative regulation of bacterial-type flagellum-dependent cell motility"/>
    <property type="evidence" value="ECO:0007669"/>
    <property type="project" value="TreeGrafter"/>
</dbReference>